<dbReference type="Gene3D" id="3.65.10.10">
    <property type="entry name" value="Enolpyruvate transferase domain"/>
    <property type="match status" value="2"/>
</dbReference>
<comment type="caution">
    <text evidence="7">Lacks conserved residue(s) required for the propagation of feature annotation.</text>
</comment>
<dbReference type="InterPro" id="IPR001986">
    <property type="entry name" value="Enolpyruvate_Tfrase_dom"/>
</dbReference>
<reference evidence="9 10" key="1">
    <citation type="submission" date="2021-08" db="EMBL/GenBank/DDBJ databases">
        <title>Comparative Genomics Analysis of the Genus Qipengyuania Reveals Extensive Genetic Diversity and Metabolic Versatility, Including the Description of Fifteen Novel Species.</title>
        <authorList>
            <person name="Liu Y."/>
        </authorList>
    </citation>
    <scope>NUCLEOTIDE SEQUENCE [LARGE SCALE GENOMIC DNA]</scope>
    <source>
        <strain evidence="9 10">GH25</strain>
    </source>
</reference>
<organism evidence="9 10">
    <name type="scientific">Qipengyuania pacifica</name>
    <dbReference type="NCBI Taxonomy" id="2860199"/>
    <lineage>
        <taxon>Bacteria</taxon>
        <taxon>Pseudomonadati</taxon>
        <taxon>Pseudomonadota</taxon>
        <taxon>Alphaproteobacteria</taxon>
        <taxon>Sphingomonadales</taxon>
        <taxon>Erythrobacteraceae</taxon>
        <taxon>Qipengyuania</taxon>
    </lineage>
</organism>
<evidence type="ECO:0000256" key="6">
    <source>
        <dbReference type="ARBA" id="ARBA00044633"/>
    </source>
</evidence>
<evidence type="ECO:0000256" key="2">
    <source>
        <dbReference type="ARBA" id="ARBA00009948"/>
    </source>
</evidence>
<evidence type="ECO:0000256" key="3">
    <source>
        <dbReference type="ARBA" id="ARBA00022605"/>
    </source>
</evidence>
<dbReference type="InterPro" id="IPR036968">
    <property type="entry name" value="Enolpyruvate_Tfrase_sf"/>
</dbReference>
<evidence type="ECO:0000256" key="7">
    <source>
        <dbReference type="HAMAP-Rule" id="MF_00210"/>
    </source>
</evidence>
<dbReference type="Proteomes" id="UP000776651">
    <property type="component" value="Unassembled WGS sequence"/>
</dbReference>
<feature type="binding site" evidence="7">
    <location>
        <position position="36"/>
    </location>
    <ligand>
        <name>3-phosphoshikimate</name>
        <dbReference type="ChEBI" id="CHEBI:145989"/>
    </ligand>
</feature>
<feature type="binding site" evidence="7">
    <location>
        <position position="181"/>
    </location>
    <ligand>
        <name>3-phosphoshikimate</name>
        <dbReference type="ChEBI" id="CHEBI:145989"/>
    </ligand>
</feature>
<feature type="binding site" evidence="7">
    <location>
        <position position="136"/>
    </location>
    <ligand>
        <name>phosphoenolpyruvate</name>
        <dbReference type="ChEBI" id="CHEBI:58702"/>
    </ligand>
</feature>
<feature type="binding site" evidence="7">
    <location>
        <position position="360"/>
    </location>
    <ligand>
        <name>3-phosphoshikimate</name>
        <dbReference type="ChEBI" id="CHEBI:145989"/>
    </ligand>
</feature>
<dbReference type="RefSeq" id="WP_221598249.1">
    <property type="nucleotide sequence ID" value="NZ_JAIGNQ010000003.1"/>
</dbReference>
<name>A0ABS7JJA7_9SPHN</name>
<keyword evidence="7" id="KW-0963">Cytoplasm</keyword>
<gene>
    <name evidence="7 9" type="primary">aroA</name>
    <name evidence="9" type="ORF">K3177_10655</name>
</gene>
<dbReference type="GO" id="GO:0003866">
    <property type="term" value="F:3-phosphoshikimate 1-carboxyvinyltransferase activity"/>
    <property type="evidence" value="ECO:0007669"/>
    <property type="project" value="UniProtKB-EC"/>
</dbReference>
<feature type="binding site" evidence="7">
    <location>
        <position position="108"/>
    </location>
    <ligand>
        <name>phosphoenolpyruvate</name>
        <dbReference type="ChEBI" id="CHEBI:58702"/>
    </ligand>
</feature>
<dbReference type="PIRSF" id="PIRSF000505">
    <property type="entry name" value="EPSPS"/>
    <property type="match status" value="1"/>
</dbReference>
<comment type="function">
    <text evidence="7">Catalyzes the transfer of the enolpyruvyl moiety of phosphoenolpyruvate (PEP) to the 5-hydroxyl of shikimate-3-phosphate (S3P) to produce enolpyruvyl shikimate-3-phosphate and inorganic phosphate.</text>
</comment>
<feature type="active site" description="Proton acceptor" evidence="7">
    <location>
        <position position="333"/>
    </location>
</feature>
<dbReference type="PANTHER" id="PTHR21090">
    <property type="entry name" value="AROM/DEHYDROQUINATE SYNTHASE"/>
    <property type="match status" value="1"/>
</dbReference>
<dbReference type="InterPro" id="IPR006264">
    <property type="entry name" value="EPSP_synthase"/>
</dbReference>
<feature type="binding site" evidence="7">
    <location>
        <position position="36"/>
    </location>
    <ligand>
        <name>phosphoenolpyruvate</name>
        <dbReference type="ChEBI" id="CHEBI:58702"/>
    </ligand>
</feature>
<dbReference type="PROSITE" id="PS00104">
    <property type="entry name" value="EPSP_SYNTHASE_1"/>
    <property type="match status" value="1"/>
</dbReference>
<keyword evidence="3 7" id="KW-0028">Amino-acid biosynthesis</keyword>
<dbReference type="InterPro" id="IPR023193">
    <property type="entry name" value="EPSP_synthase_CS"/>
</dbReference>
<feature type="binding site" evidence="7">
    <location>
        <position position="183"/>
    </location>
    <ligand>
        <name>phosphoenolpyruvate</name>
        <dbReference type="ChEBI" id="CHEBI:58702"/>
    </ligand>
</feature>
<keyword evidence="5 7" id="KW-0057">Aromatic amino acid biosynthesis</keyword>
<comment type="subunit">
    <text evidence="7">Monomer.</text>
</comment>
<evidence type="ECO:0000259" key="8">
    <source>
        <dbReference type="Pfam" id="PF00275"/>
    </source>
</evidence>
<proteinExistence type="inferred from homology"/>
<feature type="binding site" evidence="7">
    <location>
        <position position="364"/>
    </location>
    <ligand>
        <name>phosphoenolpyruvate</name>
        <dbReference type="ChEBI" id="CHEBI:58702"/>
    </ligand>
</feature>
<evidence type="ECO:0000313" key="9">
    <source>
        <dbReference type="EMBL" id="MBX7488973.1"/>
    </source>
</evidence>
<dbReference type="EC" id="2.5.1.19" evidence="7"/>
<dbReference type="HAMAP" id="MF_00210">
    <property type="entry name" value="EPSP_synth"/>
    <property type="match status" value="1"/>
</dbReference>
<dbReference type="NCBIfam" id="TIGR01356">
    <property type="entry name" value="aroA"/>
    <property type="match status" value="1"/>
</dbReference>
<comment type="caution">
    <text evidence="9">The sequence shown here is derived from an EMBL/GenBank/DDBJ whole genome shotgun (WGS) entry which is preliminary data.</text>
</comment>
<feature type="binding site" evidence="7">
    <location>
        <position position="333"/>
    </location>
    <ligand>
        <name>3-phosphoshikimate</name>
        <dbReference type="ChEBI" id="CHEBI:145989"/>
    </ligand>
</feature>
<comment type="pathway">
    <text evidence="1 7">Metabolic intermediate biosynthesis; chorismate biosynthesis; chorismate from D-erythrose 4-phosphate and phosphoenolpyruvate: step 6/7.</text>
</comment>
<sequence length="451" mass="46838">MCAVKAPPSYGYPFVTAHRFLPSAPLTGRIRVPGDKSISHRSLMFGALAIGRSRISGLLEGEDVLATAAALRAMGATINRDGDDWVVDGVGVGGLLQPEQALDMGNSGTSTRLLMGLVASHGITAAFTGDASLSKRPMGRVIDPLSTMGASFTASPGGTLPLMMEGMEPAVPITYELPVASAQVKSAVLLAGLNTPGTTTVIEPVPTRDHTERMLRGFGAELTVEEVDGKRVVRIHGPADLHPCDITVPGDPSSAAFFAVAATLVPGSDLVIENVGLNPTRSGIFTVLEQMGADIEKLDERDVGGEPVADLRTRHTALKGIDVDPALAPSMIDEFPILFVAAAMASGRTVTSGLDELRVKESDRLSAMATALSASGVNVEERDDGLMIEGSGGLPLRGTANAKVETHLDHRIAMSMAIAGLVSSDGVEIDDVEPIATSFPNFTALLDAASS</sequence>
<feature type="binding site" evidence="7">
    <location>
        <position position="41"/>
    </location>
    <ligand>
        <name>3-phosphoshikimate</name>
        <dbReference type="ChEBI" id="CHEBI:145989"/>
    </ligand>
</feature>
<evidence type="ECO:0000313" key="10">
    <source>
        <dbReference type="Proteomes" id="UP000776651"/>
    </source>
</evidence>
<feature type="binding site" evidence="7">
    <location>
        <position position="183"/>
    </location>
    <ligand>
        <name>3-phosphoshikimate</name>
        <dbReference type="ChEBI" id="CHEBI:145989"/>
    </ligand>
</feature>
<comment type="similarity">
    <text evidence="2 7">Belongs to the EPSP synthase family.</text>
</comment>
<comment type="subcellular location">
    <subcellularLocation>
        <location evidence="7">Cytoplasm</location>
    </subcellularLocation>
</comment>
<evidence type="ECO:0000256" key="4">
    <source>
        <dbReference type="ARBA" id="ARBA00022679"/>
    </source>
</evidence>
<dbReference type="Pfam" id="PF00275">
    <property type="entry name" value="EPSP_synthase"/>
    <property type="match status" value="1"/>
</dbReference>
<feature type="domain" description="Enolpyruvate transferase" evidence="8">
    <location>
        <begin position="23"/>
        <end position="443"/>
    </location>
</feature>
<dbReference type="InterPro" id="IPR013792">
    <property type="entry name" value="RNA3'P_cycl/enolpyr_Trfase_a/b"/>
</dbReference>
<evidence type="ECO:0000256" key="1">
    <source>
        <dbReference type="ARBA" id="ARBA00004811"/>
    </source>
</evidence>
<dbReference type="SUPFAM" id="SSF55205">
    <property type="entry name" value="EPT/RTPC-like"/>
    <property type="match status" value="1"/>
</dbReference>
<accession>A0ABS7JJA7</accession>
<evidence type="ECO:0000256" key="5">
    <source>
        <dbReference type="ARBA" id="ARBA00023141"/>
    </source>
</evidence>
<dbReference type="EMBL" id="JAIGNQ010000003">
    <property type="protein sequence ID" value="MBX7488973.1"/>
    <property type="molecule type" value="Genomic_DNA"/>
</dbReference>
<feature type="binding site" evidence="7">
    <location>
        <position position="411"/>
    </location>
    <ligand>
        <name>phosphoenolpyruvate</name>
        <dbReference type="ChEBI" id="CHEBI:58702"/>
    </ligand>
</feature>
<protein>
    <recommendedName>
        <fullName evidence="7">3-phosphoshikimate 1-carboxyvinyltransferase</fullName>
        <ecNumber evidence="7">2.5.1.19</ecNumber>
    </recommendedName>
    <alternativeName>
        <fullName evidence="7">5-enolpyruvylshikimate-3-phosphate synthase</fullName>
        <shortName evidence="7">EPSP synthase</shortName>
        <shortName evidence="7">EPSPS</shortName>
    </alternativeName>
</protein>
<dbReference type="PANTHER" id="PTHR21090:SF5">
    <property type="entry name" value="PENTAFUNCTIONAL AROM POLYPEPTIDE"/>
    <property type="match status" value="1"/>
</dbReference>
<keyword evidence="4 7" id="KW-0808">Transferase</keyword>
<dbReference type="CDD" id="cd01556">
    <property type="entry name" value="EPSP_synthase"/>
    <property type="match status" value="1"/>
</dbReference>
<comment type="catalytic activity">
    <reaction evidence="6">
        <text>3-phosphoshikimate + phosphoenolpyruvate = 5-O-(1-carboxyvinyl)-3-phosphoshikimate + phosphate</text>
        <dbReference type="Rhea" id="RHEA:21256"/>
        <dbReference type="ChEBI" id="CHEBI:43474"/>
        <dbReference type="ChEBI" id="CHEBI:57701"/>
        <dbReference type="ChEBI" id="CHEBI:58702"/>
        <dbReference type="ChEBI" id="CHEBI:145989"/>
        <dbReference type="EC" id="2.5.1.19"/>
    </reaction>
    <physiologicalReaction direction="left-to-right" evidence="6">
        <dbReference type="Rhea" id="RHEA:21257"/>
    </physiologicalReaction>
</comment>
<feature type="binding site" evidence="7">
    <location>
        <position position="37"/>
    </location>
    <ligand>
        <name>3-phosphoshikimate</name>
        <dbReference type="ChEBI" id="CHEBI:145989"/>
    </ligand>
</feature>
<keyword evidence="10" id="KW-1185">Reference proteome</keyword>